<accession>A0A1B7T984</accession>
<proteinExistence type="predicted"/>
<dbReference type="EMBL" id="LXPE01000157">
    <property type="protein sequence ID" value="OBA25292.1"/>
    <property type="molecule type" value="Genomic_DNA"/>
</dbReference>
<gene>
    <name evidence="1" type="ORF">HANVADRAFT_76965</name>
</gene>
<name>A0A1B7T984_9ASCO</name>
<reference evidence="2" key="1">
    <citation type="journal article" date="2016" name="Proc. Natl. Acad. Sci. U.S.A.">
        <title>Comparative genomics of biotechnologically important yeasts.</title>
        <authorList>
            <person name="Riley R."/>
            <person name="Haridas S."/>
            <person name="Wolfe K.H."/>
            <person name="Lopes M.R."/>
            <person name="Hittinger C.T."/>
            <person name="Goeker M."/>
            <person name="Salamov A.A."/>
            <person name="Wisecaver J.H."/>
            <person name="Long T.M."/>
            <person name="Calvey C.H."/>
            <person name="Aerts A.L."/>
            <person name="Barry K.W."/>
            <person name="Choi C."/>
            <person name="Clum A."/>
            <person name="Coughlan A.Y."/>
            <person name="Deshpande S."/>
            <person name="Douglass A.P."/>
            <person name="Hanson S.J."/>
            <person name="Klenk H.-P."/>
            <person name="LaButti K.M."/>
            <person name="Lapidus A."/>
            <person name="Lindquist E.A."/>
            <person name="Lipzen A.M."/>
            <person name="Meier-Kolthoff J.P."/>
            <person name="Ohm R.A."/>
            <person name="Otillar R.P."/>
            <person name="Pangilinan J.L."/>
            <person name="Peng Y."/>
            <person name="Rokas A."/>
            <person name="Rosa C.A."/>
            <person name="Scheuner C."/>
            <person name="Sibirny A.A."/>
            <person name="Slot J.C."/>
            <person name="Stielow J.B."/>
            <person name="Sun H."/>
            <person name="Kurtzman C.P."/>
            <person name="Blackwell M."/>
            <person name="Grigoriev I.V."/>
            <person name="Jeffries T.W."/>
        </authorList>
    </citation>
    <scope>NUCLEOTIDE SEQUENCE [LARGE SCALE GENOMIC DNA]</scope>
    <source>
        <strain evidence="2">NRRL Y-1626</strain>
    </source>
</reference>
<evidence type="ECO:0000313" key="2">
    <source>
        <dbReference type="Proteomes" id="UP000092321"/>
    </source>
</evidence>
<comment type="caution">
    <text evidence="1">The sequence shown here is derived from an EMBL/GenBank/DDBJ whole genome shotgun (WGS) entry which is preliminary data.</text>
</comment>
<organism evidence="1 2">
    <name type="scientific">Hanseniaspora valbyensis NRRL Y-1626</name>
    <dbReference type="NCBI Taxonomy" id="766949"/>
    <lineage>
        <taxon>Eukaryota</taxon>
        <taxon>Fungi</taxon>
        <taxon>Dikarya</taxon>
        <taxon>Ascomycota</taxon>
        <taxon>Saccharomycotina</taxon>
        <taxon>Saccharomycetes</taxon>
        <taxon>Saccharomycodales</taxon>
        <taxon>Saccharomycodaceae</taxon>
        <taxon>Hanseniaspora</taxon>
    </lineage>
</organism>
<protein>
    <submittedName>
        <fullName evidence="1">Uncharacterized protein</fullName>
    </submittedName>
</protein>
<evidence type="ECO:0000313" key="1">
    <source>
        <dbReference type="EMBL" id="OBA25292.1"/>
    </source>
</evidence>
<dbReference type="Proteomes" id="UP000092321">
    <property type="component" value="Unassembled WGS sequence"/>
</dbReference>
<dbReference type="AlphaFoldDB" id="A0A1B7T984"/>
<keyword evidence="2" id="KW-1185">Reference proteome</keyword>
<sequence>MHILQKILKQEDLPEWRLQLEIRLLDHISKMIVSNKAIKKDEYMQKSFDRLVIAADVDYQKLKAHQQHANNSNTNNNNAHNLETGNIVGETNDKEVRNSKKNVSLEGNLDADASDFAAGKEDDLLWADDAIVDLLWQHVSKFGRISLQLERAGQIGAACMGYASMLWLLDYILFDLKRNSDNELDGDKEKFLRMVTLTVGRLKGIY</sequence>